<dbReference type="EMBL" id="ML208259">
    <property type="protein sequence ID" value="TFK77375.1"/>
    <property type="molecule type" value="Genomic_DNA"/>
</dbReference>
<name>A0ACD3BHJ7_9AGAR</name>
<keyword evidence="2" id="KW-1185">Reference proteome</keyword>
<evidence type="ECO:0000313" key="2">
    <source>
        <dbReference type="Proteomes" id="UP000308600"/>
    </source>
</evidence>
<proteinExistence type="predicted"/>
<protein>
    <submittedName>
        <fullName evidence="1">Uncharacterized protein</fullName>
    </submittedName>
</protein>
<reference evidence="1 2" key="1">
    <citation type="journal article" date="2019" name="Nat. Ecol. Evol.">
        <title>Megaphylogeny resolves global patterns of mushroom evolution.</title>
        <authorList>
            <person name="Varga T."/>
            <person name="Krizsan K."/>
            <person name="Foldi C."/>
            <person name="Dima B."/>
            <person name="Sanchez-Garcia M."/>
            <person name="Sanchez-Ramirez S."/>
            <person name="Szollosi G.J."/>
            <person name="Szarkandi J.G."/>
            <person name="Papp V."/>
            <person name="Albert L."/>
            <person name="Andreopoulos W."/>
            <person name="Angelini C."/>
            <person name="Antonin V."/>
            <person name="Barry K.W."/>
            <person name="Bougher N.L."/>
            <person name="Buchanan P."/>
            <person name="Buyck B."/>
            <person name="Bense V."/>
            <person name="Catcheside P."/>
            <person name="Chovatia M."/>
            <person name="Cooper J."/>
            <person name="Damon W."/>
            <person name="Desjardin D."/>
            <person name="Finy P."/>
            <person name="Geml J."/>
            <person name="Haridas S."/>
            <person name="Hughes K."/>
            <person name="Justo A."/>
            <person name="Karasinski D."/>
            <person name="Kautmanova I."/>
            <person name="Kiss B."/>
            <person name="Kocsube S."/>
            <person name="Kotiranta H."/>
            <person name="LaButti K.M."/>
            <person name="Lechner B.E."/>
            <person name="Liimatainen K."/>
            <person name="Lipzen A."/>
            <person name="Lukacs Z."/>
            <person name="Mihaltcheva S."/>
            <person name="Morgado L.N."/>
            <person name="Niskanen T."/>
            <person name="Noordeloos M.E."/>
            <person name="Ohm R.A."/>
            <person name="Ortiz-Santana B."/>
            <person name="Ovrebo C."/>
            <person name="Racz N."/>
            <person name="Riley R."/>
            <person name="Savchenko A."/>
            <person name="Shiryaev A."/>
            <person name="Soop K."/>
            <person name="Spirin V."/>
            <person name="Szebenyi C."/>
            <person name="Tomsovsky M."/>
            <person name="Tulloss R.E."/>
            <person name="Uehling J."/>
            <person name="Grigoriev I.V."/>
            <person name="Vagvolgyi C."/>
            <person name="Papp T."/>
            <person name="Martin F.M."/>
            <person name="Miettinen O."/>
            <person name="Hibbett D.S."/>
            <person name="Nagy L.G."/>
        </authorList>
    </citation>
    <scope>NUCLEOTIDE SEQUENCE [LARGE SCALE GENOMIC DNA]</scope>
    <source>
        <strain evidence="1 2">NL-1719</strain>
    </source>
</reference>
<organism evidence="1 2">
    <name type="scientific">Pluteus cervinus</name>
    <dbReference type="NCBI Taxonomy" id="181527"/>
    <lineage>
        <taxon>Eukaryota</taxon>
        <taxon>Fungi</taxon>
        <taxon>Dikarya</taxon>
        <taxon>Basidiomycota</taxon>
        <taxon>Agaricomycotina</taxon>
        <taxon>Agaricomycetes</taxon>
        <taxon>Agaricomycetidae</taxon>
        <taxon>Agaricales</taxon>
        <taxon>Pluteineae</taxon>
        <taxon>Pluteaceae</taxon>
        <taxon>Pluteus</taxon>
    </lineage>
</organism>
<evidence type="ECO:0000313" key="1">
    <source>
        <dbReference type="EMBL" id="TFK77375.1"/>
    </source>
</evidence>
<dbReference type="Proteomes" id="UP000308600">
    <property type="component" value="Unassembled WGS sequence"/>
</dbReference>
<accession>A0ACD3BHJ7</accession>
<sequence length="330" mass="36993">MTSSVPIISMVLSANTLKEDVWKAWENDPENANIIYAYALKAAIAECSSSADKPKKSNIFFVCRTSGNVDFVLACMDGPLGPYPVFIYTSPSVSLDTIRSGFESLVTMMIDQRLQKRVFAVFSAEAITKCFVQVWTDRTGIKPVEKPYYEALLSTCEKPQDQEPKTKTPDGKKPASHNIRPATEKDIETVGRLCEIFAKDSAPYTLDDTRAAQEATYLVKESKLWILEANVDGDSPQIACIVAVTRDTPSVSAITKVFTDPDWQQRGYAALLVHRVCKELLSIEKKKSIVLYVGHKLEYARKVYSKVGFNDVSRWLEVGFDREKVTLGYW</sequence>
<gene>
    <name evidence="1" type="ORF">BDN72DRAFT_808121</name>
</gene>